<sequence length="155" mass="17163">MATSLAPLTIASIVFLILYFAALIILLAGLATRRISIKSRWSLLLFHVCIRLAAQCVGIAFGVLSFNARPLLIAYLVTSTEGYFTLVLSLILFFIHWQRRAEGASWLARDDLPLVGKGWKAGLKKHFDPREVRKRPIDAGQHVSMGTPGECALKD</sequence>
<dbReference type="Proteomes" id="UP000245942">
    <property type="component" value="Unassembled WGS sequence"/>
</dbReference>
<dbReference type="RefSeq" id="XP_025347656.1">
    <property type="nucleotide sequence ID" value="XM_025492689.1"/>
</dbReference>
<dbReference type="EMBL" id="KZ819328">
    <property type="protein sequence ID" value="PWN20496.1"/>
    <property type="molecule type" value="Genomic_DNA"/>
</dbReference>
<dbReference type="OrthoDB" id="2560628at2759"/>
<evidence type="ECO:0000256" key="1">
    <source>
        <dbReference type="SAM" id="Phobius"/>
    </source>
</evidence>
<evidence type="ECO:0000313" key="2">
    <source>
        <dbReference type="EMBL" id="PWN20496.1"/>
    </source>
</evidence>
<feature type="transmembrane region" description="Helical" evidence="1">
    <location>
        <begin position="6"/>
        <end position="31"/>
    </location>
</feature>
<proteinExistence type="predicted"/>
<keyword evidence="3" id="KW-1185">Reference proteome</keyword>
<reference evidence="2 3" key="1">
    <citation type="journal article" date="2018" name="Mol. Biol. Evol.">
        <title>Broad Genomic Sampling Reveals a Smut Pathogenic Ancestry of the Fungal Clade Ustilaginomycotina.</title>
        <authorList>
            <person name="Kijpornyongpan T."/>
            <person name="Mondo S.J."/>
            <person name="Barry K."/>
            <person name="Sandor L."/>
            <person name="Lee J."/>
            <person name="Lipzen A."/>
            <person name="Pangilinan J."/>
            <person name="LaButti K."/>
            <person name="Hainaut M."/>
            <person name="Henrissat B."/>
            <person name="Grigoriev I.V."/>
            <person name="Spatafora J.W."/>
            <person name="Aime M.C."/>
        </authorList>
    </citation>
    <scope>NUCLEOTIDE SEQUENCE [LARGE SCALE GENOMIC DNA]</scope>
    <source>
        <strain evidence="2 3">MCA 4718</strain>
    </source>
</reference>
<dbReference type="GeneID" id="37014423"/>
<feature type="transmembrane region" description="Helical" evidence="1">
    <location>
        <begin position="72"/>
        <end position="95"/>
    </location>
</feature>
<evidence type="ECO:0000313" key="3">
    <source>
        <dbReference type="Proteomes" id="UP000245942"/>
    </source>
</evidence>
<accession>A0A316U5J1</accession>
<feature type="transmembrane region" description="Helical" evidence="1">
    <location>
        <begin position="43"/>
        <end position="66"/>
    </location>
</feature>
<name>A0A316U5J1_9BASI</name>
<organism evidence="2 3">
    <name type="scientific">Pseudomicrostroma glucosiphilum</name>
    <dbReference type="NCBI Taxonomy" id="1684307"/>
    <lineage>
        <taxon>Eukaryota</taxon>
        <taxon>Fungi</taxon>
        <taxon>Dikarya</taxon>
        <taxon>Basidiomycota</taxon>
        <taxon>Ustilaginomycotina</taxon>
        <taxon>Exobasidiomycetes</taxon>
        <taxon>Microstromatales</taxon>
        <taxon>Microstromatales incertae sedis</taxon>
        <taxon>Pseudomicrostroma</taxon>
    </lineage>
</organism>
<gene>
    <name evidence="2" type="ORF">BCV69DRAFT_283382</name>
</gene>
<protein>
    <submittedName>
        <fullName evidence="2">Uncharacterized protein</fullName>
    </submittedName>
</protein>
<keyword evidence="1" id="KW-1133">Transmembrane helix</keyword>
<dbReference type="AlphaFoldDB" id="A0A316U5J1"/>
<keyword evidence="1" id="KW-0472">Membrane</keyword>
<keyword evidence="1" id="KW-0812">Transmembrane</keyword>